<protein>
    <submittedName>
        <fullName evidence="4">SGNH hydrolase</fullName>
    </submittedName>
</protein>
<comment type="similarity">
    <text evidence="1">Belongs to the 'GDSL' lipolytic enzyme family.</text>
</comment>
<dbReference type="eggNOG" id="ENOG502RY37">
    <property type="taxonomic scope" value="Eukaryota"/>
</dbReference>
<feature type="signal peptide" evidence="3">
    <location>
        <begin position="1"/>
        <end position="18"/>
    </location>
</feature>
<evidence type="ECO:0000313" key="4">
    <source>
        <dbReference type="EMBL" id="EPE30291.1"/>
    </source>
</evidence>
<dbReference type="GeneID" id="19472054"/>
<evidence type="ECO:0000256" key="1">
    <source>
        <dbReference type="ARBA" id="ARBA00008668"/>
    </source>
</evidence>
<dbReference type="EMBL" id="KE145364">
    <property type="protein sequence ID" value="EPE30291.1"/>
    <property type="molecule type" value="Genomic_DNA"/>
</dbReference>
<proteinExistence type="inferred from homology"/>
<sequence length="267" mass="27412">MKPPFTSSILALATVAAAAPTDERLEARATPTVYLAGDSTMAKGGGGAQTEGWGVYLPYSLKGVTVVNAAIGGRSARSYTDEGRFTALAAKVVSGDIVIIEFGHNDGGSLSTTDNGRTDCGGSGSETCTTPAGVVVQTYPTYLTRAAKLMTAKGAHVILSSPTPNNVCETGTCSYTPSRFTDYCKIVVKNVGTTVSSFIDHGQYVANRYIALGAAKTTAFYPVDHTHTSPAGAESVAGQFVKAALCSKSVLAPYIKNATASVAGTCV</sequence>
<evidence type="ECO:0000256" key="3">
    <source>
        <dbReference type="SAM" id="SignalP"/>
    </source>
</evidence>
<organism evidence="4 5">
    <name type="scientific">Glarea lozoyensis (strain ATCC 20868 / MF5171)</name>
    <dbReference type="NCBI Taxonomy" id="1116229"/>
    <lineage>
        <taxon>Eukaryota</taxon>
        <taxon>Fungi</taxon>
        <taxon>Dikarya</taxon>
        <taxon>Ascomycota</taxon>
        <taxon>Pezizomycotina</taxon>
        <taxon>Leotiomycetes</taxon>
        <taxon>Helotiales</taxon>
        <taxon>Helotiaceae</taxon>
        <taxon>Glarea</taxon>
    </lineage>
</organism>
<reference evidence="4 5" key="1">
    <citation type="journal article" date="2013" name="BMC Genomics">
        <title>Genomics-driven discovery of the pneumocandin biosynthetic gene cluster in the fungus Glarea lozoyensis.</title>
        <authorList>
            <person name="Chen L."/>
            <person name="Yue Q."/>
            <person name="Zhang X."/>
            <person name="Xiang M."/>
            <person name="Wang C."/>
            <person name="Li S."/>
            <person name="Che Y."/>
            <person name="Ortiz-Lopez F.J."/>
            <person name="Bills G.F."/>
            <person name="Liu X."/>
            <person name="An Z."/>
        </authorList>
    </citation>
    <scope>NUCLEOTIDE SEQUENCE [LARGE SCALE GENOMIC DNA]</scope>
    <source>
        <strain evidence="5">ATCC 20868 / MF5171</strain>
    </source>
</reference>
<gene>
    <name evidence="4" type="ORF">GLAREA_13014</name>
</gene>
<dbReference type="RefSeq" id="XP_008082684.1">
    <property type="nucleotide sequence ID" value="XM_008084493.1"/>
</dbReference>
<keyword evidence="2 4" id="KW-0378">Hydrolase</keyword>
<dbReference type="InterPro" id="IPR001087">
    <property type="entry name" value="GDSL"/>
</dbReference>
<feature type="chain" id="PRO_5004508296" evidence="3">
    <location>
        <begin position="19"/>
        <end position="267"/>
    </location>
</feature>
<keyword evidence="3" id="KW-0732">Signal</keyword>
<dbReference type="STRING" id="1116229.S3DEB6"/>
<dbReference type="Proteomes" id="UP000016922">
    <property type="component" value="Unassembled WGS sequence"/>
</dbReference>
<keyword evidence="5" id="KW-1185">Reference proteome</keyword>
<dbReference type="KEGG" id="glz:GLAREA_13014"/>
<accession>S3DEB6</accession>
<dbReference type="GO" id="GO:0016788">
    <property type="term" value="F:hydrolase activity, acting on ester bonds"/>
    <property type="evidence" value="ECO:0007669"/>
    <property type="project" value="InterPro"/>
</dbReference>
<evidence type="ECO:0000256" key="2">
    <source>
        <dbReference type="ARBA" id="ARBA00022801"/>
    </source>
</evidence>
<dbReference type="PANTHER" id="PTHR43695">
    <property type="entry name" value="PUTATIVE (AFU_ORTHOLOGUE AFUA_2G17250)-RELATED"/>
    <property type="match status" value="1"/>
</dbReference>
<dbReference type="PANTHER" id="PTHR43695:SF1">
    <property type="entry name" value="RHAMNOGALACTURONAN ACETYLESTERASE"/>
    <property type="match status" value="1"/>
</dbReference>
<dbReference type="Gene3D" id="3.40.50.1110">
    <property type="entry name" value="SGNH hydrolase"/>
    <property type="match status" value="1"/>
</dbReference>
<dbReference type="InterPro" id="IPR036514">
    <property type="entry name" value="SGNH_hydro_sf"/>
</dbReference>
<dbReference type="InterPro" id="IPR037459">
    <property type="entry name" value="RhgT-like"/>
</dbReference>
<evidence type="ECO:0000313" key="5">
    <source>
        <dbReference type="Proteomes" id="UP000016922"/>
    </source>
</evidence>
<dbReference type="AlphaFoldDB" id="S3DEB6"/>
<dbReference type="OMA" id="DNGKQDA"/>
<dbReference type="HOGENOM" id="CLU_065859_0_0_1"/>
<dbReference type="SUPFAM" id="SSF52266">
    <property type="entry name" value="SGNH hydrolase"/>
    <property type="match status" value="1"/>
</dbReference>
<dbReference type="Pfam" id="PF00657">
    <property type="entry name" value="Lipase_GDSL"/>
    <property type="match status" value="1"/>
</dbReference>
<dbReference type="OrthoDB" id="2141316at2759"/>
<name>S3DEB6_GLAL2</name>